<dbReference type="OrthoDB" id="10029326at2759"/>
<dbReference type="SUPFAM" id="SSF51905">
    <property type="entry name" value="FAD/NAD(P)-binding domain"/>
    <property type="match status" value="1"/>
</dbReference>
<keyword evidence="5" id="KW-0472">Membrane</keyword>
<comment type="similarity">
    <text evidence="1">Belongs to the paxM FAD-dependent monooxygenase family.</text>
</comment>
<keyword evidence="3" id="KW-0274">FAD</keyword>
<dbReference type="PANTHER" id="PTHR47356:SF2">
    <property type="entry name" value="FAD-BINDING DOMAIN-CONTAINING PROTEIN-RELATED"/>
    <property type="match status" value="1"/>
</dbReference>
<dbReference type="VEuPathDB" id="FungiDB:BO71DRAFT_392985"/>
<proteinExistence type="inferred from homology"/>
<evidence type="ECO:0000256" key="4">
    <source>
        <dbReference type="ARBA" id="ARBA00023002"/>
    </source>
</evidence>
<dbReference type="GO" id="GO:0071949">
    <property type="term" value="F:FAD binding"/>
    <property type="evidence" value="ECO:0007669"/>
    <property type="project" value="InterPro"/>
</dbReference>
<evidence type="ECO:0000259" key="6">
    <source>
        <dbReference type="Pfam" id="PF01494"/>
    </source>
</evidence>
<organism evidence="7 8">
    <name type="scientific">Aspergillus ellipticus CBS 707.79</name>
    <dbReference type="NCBI Taxonomy" id="1448320"/>
    <lineage>
        <taxon>Eukaryota</taxon>
        <taxon>Fungi</taxon>
        <taxon>Dikarya</taxon>
        <taxon>Ascomycota</taxon>
        <taxon>Pezizomycotina</taxon>
        <taxon>Eurotiomycetes</taxon>
        <taxon>Eurotiomycetidae</taxon>
        <taxon>Eurotiales</taxon>
        <taxon>Aspergillaceae</taxon>
        <taxon>Aspergillus</taxon>
        <taxon>Aspergillus subgen. Circumdati</taxon>
    </lineage>
</organism>
<keyword evidence="5" id="KW-1133">Transmembrane helix</keyword>
<feature type="transmembrane region" description="Helical" evidence="5">
    <location>
        <begin position="466"/>
        <end position="490"/>
    </location>
</feature>
<evidence type="ECO:0000256" key="2">
    <source>
        <dbReference type="ARBA" id="ARBA00022630"/>
    </source>
</evidence>
<protein>
    <submittedName>
        <fullName evidence="7">FAD/NAD(P)-binding domain-containing protein</fullName>
    </submittedName>
</protein>
<dbReference type="PANTHER" id="PTHR47356">
    <property type="entry name" value="FAD-DEPENDENT MONOOXYGENASE ASQG-RELATED"/>
    <property type="match status" value="1"/>
</dbReference>
<evidence type="ECO:0000313" key="8">
    <source>
        <dbReference type="Proteomes" id="UP000247810"/>
    </source>
</evidence>
<dbReference type="AlphaFoldDB" id="A0A319CTL0"/>
<reference evidence="7 8" key="1">
    <citation type="submission" date="2018-02" db="EMBL/GenBank/DDBJ databases">
        <title>The genomes of Aspergillus section Nigri reveals drivers in fungal speciation.</title>
        <authorList>
            <consortium name="DOE Joint Genome Institute"/>
            <person name="Vesth T.C."/>
            <person name="Nybo J."/>
            <person name="Theobald S."/>
            <person name="Brandl J."/>
            <person name="Frisvad J.C."/>
            <person name="Nielsen K.F."/>
            <person name="Lyhne E.K."/>
            <person name="Kogle M.E."/>
            <person name="Kuo A."/>
            <person name="Riley R."/>
            <person name="Clum A."/>
            <person name="Nolan M."/>
            <person name="Lipzen A."/>
            <person name="Salamov A."/>
            <person name="Henrissat B."/>
            <person name="Wiebenga A."/>
            <person name="De vries R.P."/>
            <person name="Grigoriev I.V."/>
            <person name="Mortensen U.H."/>
            <person name="Andersen M.R."/>
            <person name="Baker S.E."/>
        </authorList>
    </citation>
    <scope>NUCLEOTIDE SEQUENCE [LARGE SCALE GENOMIC DNA]</scope>
    <source>
        <strain evidence="7 8">CBS 707.79</strain>
    </source>
</reference>
<evidence type="ECO:0000256" key="3">
    <source>
        <dbReference type="ARBA" id="ARBA00022827"/>
    </source>
</evidence>
<dbReference type="InterPro" id="IPR036188">
    <property type="entry name" value="FAD/NAD-bd_sf"/>
</dbReference>
<accession>A0A319CTL0</accession>
<dbReference type="STRING" id="1448320.A0A319CTL0"/>
<keyword evidence="8" id="KW-1185">Reference proteome</keyword>
<dbReference type="Gene3D" id="3.50.50.60">
    <property type="entry name" value="FAD/NAD(P)-binding domain"/>
    <property type="match status" value="1"/>
</dbReference>
<dbReference type="InterPro" id="IPR050562">
    <property type="entry name" value="FAD_mOase_fung"/>
</dbReference>
<keyword evidence="2" id="KW-0285">Flavoprotein</keyword>
<dbReference type="PRINTS" id="PR00420">
    <property type="entry name" value="RNGMNOXGNASE"/>
</dbReference>
<dbReference type="Pfam" id="PF01494">
    <property type="entry name" value="FAD_binding_3"/>
    <property type="match status" value="1"/>
</dbReference>
<gene>
    <name evidence="7" type="ORF">BO71DRAFT_392985</name>
</gene>
<dbReference type="Proteomes" id="UP000247810">
    <property type="component" value="Unassembled WGS sequence"/>
</dbReference>
<dbReference type="InterPro" id="IPR002938">
    <property type="entry name" value="FAD-bd"/>
</dbReference>
<keyword evidence="5" id="KW-0812">Transmembrane</keyword>
<evidence type="ECO:0000256" key="5">
    <source>
        <dbReference type="SAM" id="Phobius"/>
    </source>
</evidence>
<sequence length="502" mass="56069">MEPPASNFRVIIVGGAVAGLTLAHSLLRNNIDFVVLESHSDIAPQVGASIGLAPNGSRILDQLGLFDEILDKVEPLRNTLVWSETGKSINKAEAPRILHERHGYPLAFLDRQTVLQIMYERLGDRQDRVLTNKKVARMEHRPEGVVVHCADNSVFEGHVVVGADGVRSAVRQHMWDHMEARGLIQEAREERAAMTAEYNCVFGISTPTPGLHAGTLHRTYADGYSFITIASKDSRVYWFFFRKMDKKYAASEIPRLDHIDMDKHVAAFLDKPVAQSVPFAAVYERSVSRNLVPMEEAFYKHWCIDRLVCIGDSAHKMTANMGMGANCAIEGAASLANTLAKVVHDSPTNAVSVEDIHRALKGWEAKRKPRLEEICRSANGLTRIEALATWKERLIALYVLPYLGKFLINQASASVVEAAKLDCEPLPVRSLQCTMPYVSEDDSDKQDGVLKRMLWATRLRFRELKWVPAIAGLGVLTWVVGPGAAFVLGWREELLHWMSVRE</sequence>
<dbReference type="EMBL" id="KZ826187">
    <property type="protein sequence ID" value="PYH87701.1"/>
    <property type="molecule type" value="Genomic_DNA"/>
</dbReference>
<dbReference type="GO" id="GO:0004497">
    <property type="term" value="F:monooxygenase activity"/>
    <property type="evidence" value="ECO:0007669"/>
    <property type="project" value="InterPro"/>
</dbReference>
<name>A0A319CTL0_9EURO</name>
<evidence type="ECO:0000313" key="7">
    <source>
        <dbReference type="EMBL" id="PYH87701.1"/>
    </source>
</evidence>
<evidence type="ECO:0000256" key="1">
    <source>
        <dbReference type="ARBA" id="ARBA00007992"/>
    </source>
</evidence>
<feature type="domain" description="FAD-binding" evidence="6">
    <location>
        <begin position="9"/>
        <end position="344"/>
    </location>
</feature>
<keyword evidence="4" id="KW-0560">Oxidoreductase</keyword>